<dbReference type="PROSITE" id="PS50893">
    <property type="entry name" value="ABC_TRANSPORTER_2"/>
    <property type="match status" value="2"/>
</dbReference>
<keyword evidence="10 13" id="KW-0472">Membrane</keyword>
<dbReference type="OrthoDB" id="6500128at2759"/>
<dbReference type="STRING" id="6211.A0A087VZV8"/>
<gene>
    <name evidence="16" type="ORF">EmuJ_000160300</name>
</gene>
<dbReference type="InterPro" id="IPR039421">
    <property type="entry name" value="Type_1_exporter"/>
</dbReference>
<evidence type="ECO:0000256" key="11">
    <source>
        <dbReference type="ARBA" id="ARBA00023180"/>
    </source>
</evidence>
<feature type="compositionally biased region" description="Acidic residues" evidence="12">
    <location>
        <begin position="603"/>
        <end position="613"/>
    </location>
</feature>
<dbReference type="InterPro" id="IPR003593">
    <property type="entry name" value="AAA+_ATPase"/>
</dbReference>
<reference evidence="16" key="2">
    <citation type="submission" date="2015-11" db="EMBL/GenBank/DDBJ databases">
        <authorList>
            <person name="Zhang Y."/>
            <person name="Guo Z."/>
        </authorList>
    </citation>
    <scope>NUCLEOTIDE SEQUENCE</scope>
</reference>
<feature type="compositionally biased region" description="Basic and acidic residues" evidence="12">
    <location>
        <begin position="622"/>
        <end position="631"/>
    </location>
</feature>
<dbReference type="OMA" id="MAYFDTY"/>
<dbReference type="SMART" id="SM00382">
    <property type="entry name" value="AAA"/>
    <property type="match status" value="2"/>
</dbReference>
<feature type="transmembrane region" description="Helical" evidence="13">
    <location>
        <begin position="180"/>
        <end position="201"/>
    </location>
</feature>
<comment type="similarity">
    <text evidence="2">Belongs to the ABC transporter superfamily. ABCB family. Multidrug resistance exporter (TC 3.A.1.201) subfamily.</text>
</comment>
<feature type="domain" description="ABC transporter" evidence="14">
    <location>
        <begin position="358"/>
        <end position="596"/>
    </location>
</feature>
<dbReference type="eggNOG" id="KOG0055">
    <property type="taxonomic scope" value="Eukaryota"/>
</dbReference>
<dbReference type="SUPFAM" id="SSF52540">
    <property type="entry name" value="P-loop containing nucleoside triphosphate hydrolases"/>
    <property type="match status" value="2"/>
</dbReference>
<keyword evidence="7" id="KW-0067">ATP-binding</keyword>
<evidence type="ECO:0000256" key="12">
    <source>
        <dbReference type="SAM" id="MobiDB-lite"/>
    </source>
</evidence>
<feature type="transmembrane region" description="Helical" evidence="13">
    <location>
        <begin position="799"/>
        <end position="817"/>
    </location>
</feature>
<evidence type="ECO:0000256" key="6">
    <source>
        <dbReference type="ARBA" id="ARBA00022741"/>
    </source>
</evidence>
<comment type="subcellular location">
    <subcellularLocation>
        <location evidence="1">Membrane</location>
        <topology evidence="1">Multi-pass membrane protein</topology>
    </subcellularLocation>
</comment>
<keyword evidence="4 13" id="KW-0812">Transmembrane</keyword>
<feature type="transmembrane region" description="Helical" evidence="13">
    <location>
        <begin position="37"/>
        <end position="60"/>
    </location>
</feature>
<feature type="transmembrane region" description="Helical" evidence="13">
    <location>
        <begin position="718"/>
        <end position="743"/>
    </location>
</feature>
<evidence type="ECO:0000256" key="13">
    <source>
        <dbReference type="SAM" id="Phobius"/>
    </source>
</evidence>
<evidence type="ECO:0000256" key="9">
    <source>
        <dbReference type="ARBA" id="ARBA00022989"/>
    </source>
</evidence>
<evidence type="ECO:0000259" key="14">
    <source>
        <dbReference type="PROSITE" id="PS50893"/>
    </source>
</evidence>
<dbReference type="Pfam" id="PF00664">
    <property type="entry name" value="ABC_membrane"/>
    <property type="match status" value="2"/>
</dbReference>
<evidence type="ECO:0000256" key="10">
    <source>
        <dbReference type="ARBA" id="ARBA00023136"/>
    </source>
</evidence>
<keyword evidence="5" id="KW-0677">Repeat</keyword>
<dbReference type="GO" id="GO:0005743">
    <property type="term" value="C:mitochondrial inner membrane"/>
    <property type="evidence" value="ECO:0007669"/>
    <property type="project" value="TreeGrafter"/>
</dbReference>
<dbReference type="GO" id="GO:0005524">
    <property type="term" value="F:ATP binding"/>
    <property type="evidence" value="ECO:0007669"/>
    <property type="project" value="UniProtKB-KW"/>
</dbReference>
<feature type="domain" description="ABC transmembrane type-1" evidence="15">
    <location>
        <begin position="41"/>
        <end position="317"/>
    </location>
</feature>
<dbReference type="Gene3D" id="1.20.1560.10">
    <property type="entry name" value="ABC transporter type 1, transmembrane domain"/>
    <property type="match status" value="1"/>
</dbReference>
<feature type="transmembrane region" description="Helical" evidence="13">
    <location>
        <begin position="80"/>
        <end position="101"/>
    </location>
</feature>
<dbReference type="Pfam" id="PF00005">
    <property type="entry name" value="ABC_tran"/>
    <property type="match status" value="2"/>
</dbReference>
<reference evidence="16" key="1">
    <citation type="journal article" date="2013" name="Nature">
        <title>The genomes of four tapeworm species reveal adaptations to parasitism.</title>
        <authorList>
            <person name="Tsai I.J."/>
            <person name="Zarowiecki M."/>
            <person name="Holroyd N."/>
            <person name="Garciarrubio A."/>
            <person name="Sanchez-Flores A."/>
            <person name="Brooks K.L."/>
            <person name="Tracey A."/>
            <person name="Bobes R.J."/>
            <person name="Fragoso G."/>
            <person name="Sciutto E."/>
            <person name="Aslett M."/>
            <person name="Beasley H."/>
            <person name="Bennett H.M."/>
            <person name="Cai J."/>
            <person name="Camicia F."/>
            <person name="Clark R."/>
            <person name="Cucher M."/>
            <person name="De Silva N."/>
            <person name="Day T.A."/>
            <person name="Deplazes P."/>
            <person name="Estrada K."/>
            <person name="Fernandez C."/>
            <person name="Holland P.W."/>
            <person name="Hou J."/>
            <person name="Hu S."/>
            <person name="Huckvale T."/>
            <person name="Hung S.S."/>
            <person name="Kamenetzky L."/>
            <person name="Keane J.A."/>
            <person name="Kiss F."/>
            <person name="Koziol U."/>
            <person name="Lambert O."/>
            <person name="Liu K."/>
            <person name="Luo X."/>
            <person name="Luo Y."/>
            <person name="Macchiaroli N."/>
            <person name="Nichol S."/>
            <person name="Paps J."/>
            <person name="Parkinson J."/>
            <person name="Pouchkina-Stantcheva N."/>
            <person name="Riddiford N."/>
            <person name="Rosenzvit M."/>
            <person name="Salinas G."/>
            <person name="Wasmuth J.D."/>
            <person name="Zamanian M."/>
            <person name="Zheng Y."/>
            <person name="Cai X."/>
            <person name="Soberon X."/>
            <person name="Olson P.D."/>
            <person name="Laclette J.P."/>
            <person name="Brehm K."/>
            <person name="Berriman M."/>
            <person name="Garciarrubio A."/>
            <person name="Bobes R.J."/>
            <person name="Fragoso G."/>
            <person name="Sanchez-Flores A."/>
            <person name="Estrada K."/>
            <person name="Cevallos M.A."/>
            <person name="Morett E."/>
            <person name="Gonzalez V."/>
            <person name="Portillo T."/>
            <person name="Ochoa-Leyva A."/>
            <person name="Jose M.V."/>
            <person name="Sciutto E."/>
            <person name="Landa A."/>
            <person name="Jimenez L."/>
            <person name="Valdes V."/>
            <person name="Carrero J.C."/>
            <person name="Larralde C."/>
            <person name="Morales-Montor J."/>
            <person name="Limon-Lason J."/>
            <person name="Soberon X."/>
            <person name="Laclette J.P."/>
        </authorList>
    </citation>
    <scope>NUCLEOTIDE SEQUENCE [LARGE SCALE GENOMIC DNA]</scope>
</reference>
<dbReference type="SUPFAM" id="SSF90123">
    <property type="entry name" value="ABC transporter transmembrane region"/>
    <property type="match status" value="2"/>
</dbReference>
<dbReference type="InterPro" id="IPR027417">
    <property type="entry name" value="P-loop_NTPase"/>
</dbReference>
<name>A0A087VZV8_ECHMU</name>
<dbReference type="FunFam" id="3.40.50.300:FF:000479">
    <property type="entry name" value="Multidrug resistance protein 1A"/>
    <property type="match status" value="2"/>
</dbReference>
<keyword evidence="11" id="KW-0325">Glycoprotein</keyword>
<proteinExistence type="inferred from homology"/>
<dbReference type="InterPro" id="IPR011527">
    <property type="entry name" value="ABC1_TM_dom"/>
</dbReference>
<dbReference type="InterPro" id="IPR017871">
    <property type="entry name" value="ABC_transporter-like_CS"/>
</dbReference>
<dbReference type="CDD" id="cd18578">
    <property type="entry name" value="ABC_6TM_Pgp_ABCB1_D2_like"/>
    <property type="match status" value="1"/>
</dbReference>
<feature type="region of interest" description="Disordered" evidence="12">
    <location>
        <begin position="600"/>
        <end position="635"/>
    </location>
</feature>
<dbReference type="Gene3D" id="3.40.50.300">
    <property type="entry name" value="P-loop containing nucleotide triphosphate hydrolases"/>
    <property type="match status" value="2"/>
</dbReference>
<dbReference type="CDD" id="cd03249">
    <property type="entry name" value="ABC_MTABC3_MDL1_MDL2"/>
    <property type="match status" value="2"/>
</dbReference>
<dbReference type="InterPro" id="IPR003439">
    <property type="entry name" value="ABC_transporter-like_ATP-bd"/>
</dbReference>
<evidence type="ECO:0000313" key="17">
    <source>
        <dbReference type="Proteomes" id="UP000017246"/>
    </source>
</evidence>
<dbReference type="PANTHER" id="PTHR43394">
    <property type="entry name" value="ATP-DEPENDENT PERMEASE MDL1, MITOCHONDRIAL"/>
    <property type="match status" value="1"/>
</dbReference>
<dbReference type="GO" id="GO:0016887">
    <property type="term" value="F:ATP hydrolysis activity"/>
    <property type="evidence" value="ECO:0007669"/>
    <property type="project" value="InterPro"/>
</dbReference>
<organism evidence="16 17">
    <name type="scientific">Echinococcus multilocularis</name>
    <name type="common">Fox tapeworm</name>
    <dbReference type="NCBI Taxonomy" id="6211"/>
    <lineage>
        <taxon>Eukaryota</taxon>
        <taxon>Metazoa</taxon>
        <taxon>Spiralia</taxon>
        <taxon>Lophotrochozoa</taxon>
        <taxon>Platyhelminthes</taxon>
        <taxon>Cestoda</taxon>
        <taxon>Eucestoda</taxon>
        <taxon>Cyclophyllidea</taxon>
        <taxon>Taeniidae</taxon>
        <taxon>Echinococcus</taxon>
    </lineage>
</organism>
<keyword evidence="6" id="KW-0547">Nucleotide-binding</keyword>
<evidence type="ECO:0000256" key="7">
    <source>
        <dbReference type="ARBA" id="ARBA00022840"/>
    </source>
</evidence>
<dbReference type="CDD" id="cd18577">
    <property type="entry name" value="ABC_6TM_Pgp_ABCB1_D1_like"/>
    <property type="match status" value="1"/>
</dbReference>
<feature type="transmembrane region" description="Helical" evidence="13">
    <location>
        <begin position="155"/>
        <end position="174"/>
    </location>
</feature>
<evidence type="ECO:0000256" key="4">
    <source>
        <dbReference type="ARBA" id="ARBA00022692"/>
    </source>
</evidence>
<keyword evidence="17" id="KW-1185">Reference proteome</keyword>
<dbReference type="InterPro" id="IPR036640">
    <property type="entry name" value="ABC1_TM_sf"/>
</dbReference>
<evidence type="ECO:0000256" key="1">
    <source>
        <dbReference type="ARBA" id="ARBA00004141"/>
    </source>
</evidence>
<dbReference type="PANTHER" id="PTHR43394:SF27">
    <property type="entry name" value="ATP-DEPENDENT TRANSLOCASE ABCB1-LIKE"/>
    <property type="match status" value="1"/>
</dbReference>
<keyword evidence="9 13" id="KW-1133">Transmembrane helix</keyword>
<keyword evidence="3" id="KW-0813">Transport</keyword>
<evidence type="ECO:0000256" key="8">
    <source>
        <dbReference type="ARBA" id="ARBA00022967"/>
    </source>
</evidence>
<protein>
    <submittedName>
        <fullName evidence="16">ATP binding cassette subfamily B MDR:TAP</fullName>
    </submittedName>
</protein>
<dbReference type="EMBL" id="LN902846">
    <property type="protein sequence ID" value="CDI97799.1"/>
    <property type="molecule type" value="Genomic_DNA"/>
</dbReference>
<dbReference type="AlphaFoldDB" id="A0A087VZV8"/>
<feature type="transmembrane region" description="Helical" evidence="13">
    <location>
        <begin position="676"/>
        <end position="698"/>
    </location>
</feature>
<evidence type="ECO:0000313" key="16">
    <source>
        <dbReference type="EMBL" id="CDI97799.1"/>
    </source>
</evidence>
<dbReference type="GO" id="GO:0090374">
    <property type="term" value="P:oligopeptide export from mitochondrion"/>
    <property type="evidence" value="ECO:0007669"/>
    <property type="project" value="TreeGrafter"/>
</dbReference>
<feature type="transmembrane region" description="Helical" evidence="13">
    <location>
        <begin position="823"/>
        <end position="842"/>
    </location>
</feature>
<feature type="domain" description="ABC transporter" evidence="14">
    <location>
        <begin position="997"/>
        <end position="1250"/>
    </location>
</feature>
<feature type="transmembrane region" description="Helical" evidence="13">
    <location>
        <begin position="295"/>
        <end position="314"/>
    </location>
</feature>
<feature type="transmembrane region" description="Helical" evidence="13">
    <location>
        <begin position="259"/>
        <end position="283"/>
    </location>
</feature>
<dbReference type="GO" id="GO:0015421">
    <property type="term" value="F:ABC-type oligopeptide transporter activity"/>
    <property type="evidence" value="ECO:0007669"/>
    <property type="project" value="TreeGrafter"/>
</dbReference>
<accession>A0A087VZV8</accession>
<dbReference type="PROSITE" id="PS00211">
    <property type="entry name" value="ABC_TRANSPORTER_1"/>
    <property type="match status" value="2"/>
</dbReference>
<evidence type="ECO:0000256" key="3">
    <source>
        <dbReference type="ARBA" id="ARBA00022448"/>
    </source>
</evidence>
<evidence type="ECO:0000259" key="15">
    <source>
        <dbReference type="PROSITE" id="PS50929"/>
    </source>
</evidence>
<evidence type="ECO:0000256" key="5">
    <source>
        <dbReference type="ARBA" id="ARBA00022737"/>
    </source>
</evidence>
<dbReference type="PROSITE" id="PS50929">
    <property type="entry name" value="ABC_TM1F"/>
    <property type="match status" value="2"/>
</dbReference>
<feature type="domain" description="ABC transmembrane type-1" evidence="15">
    <location>
        <begin position="679"/>
        <end position="963"/>
    </location>
</feature>
<dbReference type="Proteomes" id="UP000017246">
    <property type="component" value="Unassembled WGS sequence"/>
</dbReference>
<evidence type="ECO:0000256" key="2">
    <source>
        <dbReference type="ARBA" id="ARBA00007577"/>
    </source>
</evidence>
<keyword evidence="8" id="KW-1278">Translocase</keyword>
<sequence>MYEGLTPDSMDSDFQGNEAAVRVRYYQLLKYASSFEIAMFIIGLVTSAMIGVSMPISFIFFGDLVNDFASPTSSAFVVTIQRMAILGAVTFVVAYIQMFCLQFSARRQARQIRYLFFSNVLRQDAAWFDTANVGALITRLTEGVDKVEAGVGEKAGLFVQNLFVFIGGTVISLVKNWELALVSAAFFPLVGGSFAAVGFVVRKLSAEERAAYSRANGIAGEVLGAVKTIFAFEGQAREAKRYAEELSGAEKAGLKRSTIFSFVLGTTDATIYVLMAVTFYYGIDMLGRGTVDPGQIILVVVAMLFAGASVGQAFQQFEHFNFAVTAASEIFPIIDRIPPIDKMANDDKVRLSTLQCDIVFEDVSFTYPTRPDVLVLDHFSWHLRPGQNLAIVGASGSGKSTLVQLLQRLYDPDSGRITVDGVDLRDLDLAWWRSCLGVVSQEPTLFAGSLRKNICLGKPNATLEEVEAAAKLAHAHDFVSRLPEAYETVFVAQDGGGVMSGGQKQRVAIARALIRDPKLLLLDEATSALDTQSEKAVQVALDEARKGRTTVTVAHRLSTVRDADVILVMERGRVVEAGSHEELMVRAGVYANLVMRGLKEKEDESDDDSDDDNAGSIIRATQQDEGKGDLKELDEDGDVEGKTVVSSLSESVDDIIVKKKPNTLSELLRLNAPEKWYLVLGCITSALIGGTQAAFVIVYTEIYDIFRVDDHQTRLDRTSVICGAFGGLVAIRMICYTLNGYAFGVTGSRLTTRCRILLFETILKQEVGWFDKPENQPGALTGRLAADVPTLQNMTGRRLASVLEVFVFIVASLFISFFYSWQIALVSLAYLPILVIAGAFEMQTWSAEVTQKSVKGASLAQEVFSASKTVCALQAEGYFADNYASQALLSHSQILKGVARYALMNAIANSLMGFEFSGVFYVGGILIEKGAISMLQLWRSYSAISFASSSLGYAASFVPDAKKASKAAKAIFEIIHRHPHLQPDHGEFPDRSFTGNVVFNNVRFRYPTRKQVPVLKGFTFKVPPGKSVALVGQSGCGKSTLLQLVQRFYDPSNTDITEGIILDGVNARTLAPNWIRRQIGVVSQEPNLLDLTIRENIAYGLNYRFENPEDTTAGVPMEAVMEAAKQANAHDFVCNLPEQYETRVGPRGSRLSGGQKQRIAIARALVRDPQLLVLDEATAALDNESERVVQAALDEAMRRGGRTCLVVAHRLSTVEACDVVVVLERGRVVEWGTPNALLEAKGAYYALYNAL</sequence>